<dbReference type="HOGENOM" id="CLU_3010711_0_0_3"/>
<gene>
    <name evidence="1" type="ordered locus">P9303_10641</name>
</gene>
<dbReference type="AlphaFoldDB" id="A2C8K3"/>
<dbReference type="Proteomes" id="UP000002274">
    <property type="component" value="Chromosome"/>
</dbReference>
<protein>
    <submittedName>
        <fullName evidence="1">Uncharacterized protein</fullName>
    </submittedName>
</protein>
<dbReference type="EMBL" id="CP000554">
    <property type="protein sequence ID" value="ABM77813.1"/>
    <property type="molecule type" value="Genomic_DNA"/>
</dbReference>
<evidence type="ECO:0000313" key="1">
    <source>
        <dbReference type="EMBL" id="ABM77813.1"/>
    </source>
</evidence>
<dbReference type="KEGG" id="pmf:P9303_10641"/>
<evidence type="ECO:0000313" key="2">
    <source>
        <dbReference type="Proteomes" id="UP000002274"/>
    </source>
</evidence>
<proteinExistence type="predicted"/>
<name>A2C8K3_PROM3</name>
<organism evidence="1 2">
    <name type="scientific">Prochlorococcus marinus (strain MIT 9303)</name>
    <dbReference type="NCBI Taxonomy" id="59922"/>
    <lineage>
        <taxon>Bacteria</taxon>
        <taxon>Bacillati</taxon>
        <taxon>Cyanobacteriota</taxon>
        <taxon>Cyanophyceae</taxon>
        <taxon>Synechococcales</taxon>
        <taxon>Prochlorococcaceae</taxon>
        <taxon>Prochlorococcus</taxon>
    </lineage>
</organism>
<dbReference type="STRING" id="59922.P9303_10641"/>
<accession>A2C8K3</accession>
<reference evidence="1 2" key="1">
    <citation type="journal article" date="2007" name="PLoS Genet.">
        <title>Patterns and implications of gene gain and loss in the evolution of Prochlorococcus.</title>
        <authorList>
            <person name="Kettler G.C."/>
            <person name="Martiny A.C."/>
            <person name="Huang K."/>
            <person name="Zucker J."/>
            <person name="Coleman M.L."/>
            <person name="Rodrigue S."/>
            <person name="Chen F."/>
            <person name="Lapidus A."/>
            <person name="Ferriera S."/>
            <person name="Johnson J."/>
            <person name="Steglich C."/>
            <person name="Church G.M."/>
            <person name="Richardson P."/>
            <person name="Chisholm S.W."/>
        </authorList>
    </citation>
    <scope>NUCLEOTIDE SEQUENCE [LARGE SCALE GENOMIC DNA]</scope>
    <source>
        <strain evidence="1 2">MIT 9303</strain>
    </source>
</reference>
<sequence>MEAFCFRASPLQIGSCRFCRNAMAWIKFSNEPDPSALALQTEPACGIDVSCLKGVALQALFMVNFL</sequence>